<proteinExistence type="predicted"/>
<sequence>MHLSLPLESPFLDKEDDIDKIDLSMLIIDDKTAERRRESIHQDVISRRHHSLTYIILVWLEELDPTLYPPRVHPVSTCLDINLSTLPLLRCFVAGASHDKSSYSKNPPTKTH</sequence>
<keyword evidence="2" id="KW-1185">Reference proteome</keyword>
<organism evidence="1 2">
    <name type="scientific">Sphaerobolus stellatus (strain SS14)</name>
    <dbReference type="NCBI Taxonomy" id="990650"/>
    <lineage>
        <taxon>Eukaryota</taxon>
        <taxon>Fungi</taxon>
        <taxon>Dikarya</taxon>
        <taxon>Basidiomycota</taxon>
        <taxon>Agaricomycotina</taxon>
        <taxon>Agaricomycetes</taxon>
        <taxon>Phallomycetidae</taxon>
        <taxon>Geastrales</taxon>
        <taxon>Sphaerobolaceae</taxon>
        <taxon>Sphaerobolus</taxon>
    </lineage>
</organism>
<accession>A0A0C9UKS5</accession>
<evidence type="ECO:0000313" key="1">
    <source>
        <dbReference type="EMBL" id="KIJ35449.1"/>
    </source>
</evidence>
<dbReference type="HOGENOM" id="CLU_152109_0_0_1"/>
<evidence type="ECO:0000313" key="2">
    <source>
        <dbReference type="Proteomes" id="UP000054279"/>
    </source>
</evidence>
<reference evidence="1 2" key="1">
    <citation type="submission" date="2014-06" db="EMBL/GenBank/DDBJ databases">
        <title>Evolutionary Origins and Diversification of the Mycorrhizal Mutualists.</title>
        <authorList>
            <consortium name="DOE Joint Genome Institute"/>
            <consortium name="Mycorrhizal Genomics Consortium"/>
            <person name="Kohler A."/>
            <person name="Kuo A."/>
            <person name="Nagy L.G."/>
            <person name="Floudas D."/>
            <person name="Copeland A."/>
            <person name="Barry K.W."/>
            <person name="Cichocki N."/>
            <person name="Veneault-Fourrey C."/>
            <person name="LaButti K."/>
            <person name="Lindquist E.A."/>
            <person name="Lipzen A."/>
            <person name="Lundell T."/>
            <person name="Morin E."/>
            <person name="Murat C."/>
            <person name="Riley R."/>
            <person name="Ohm R."/>
            <person name="Sun H."/>
            <person name="Tunlid A."/>
            <person name="Henrissat B."/>
            <person name="Grigoriev I.V."/>
            <person name="Hibbett D.S."/>
            <person name="Martin F."/>
        </authorList>
    </citation>
    <scope>NUCLEOTIDE SEQUENCE [LARGE SCALE GENOMIC DNA]</scope>
    <source>
        <strain evidence="1 2">SS14</strain>
    </source>
</reference>
<dbReference type="Proteomes" id="UP000054279">
    <property type="component" value="Unassembled WGS sequence"/>
</dbReference>
<name>A0A0C9UKS5_SPHS4</name>
<protein>
    <submittedName>
        <fullName evidence="1">Uncharacterized protein</fullName>
    </submittedName>
</protein>
<dbReference type="EMBL" id="KN837188">
    <property type="protein sequence ID" value="KIJ35449.1"/>
    <property type="molecule type" value="Genomic_DNA"/>
</dbReference>
<dbReference type="AlphaFoldDB" id="A0A0C9UKS5"/>
<gene>
    <name evidence="1" type="ORF">M422DRAFT_262218</name>
</gene>